<dbReference type="CTD" id="36374468"/>
<dbReference type="SMART" id="SM00298">
    <property type="entry name" value="CHROMO"/>
    <property type="match status" value="1"/>
</dbReference>
<evidence type="ECO:0000259" key="4">
    <source>
        <dbReference type="PROSITE" id="PS50013"/>
    </source>
</evidence>
<dbReference type="STRING" id="34506.A0A090MUA3"/>
<evidence type="ECO:0000256" key="3">
    <source>
        <dbReference type="SAM" id="MobiDB-lite"/>
    </source>
</evidence>
<dbReference type="PANTHER" id="PTHR22812">
    <property type="entry name" value="CHROMOBOX PROTEIN"/>
    <property type="match status" value="1"/>
</dbReference>
<dbReference type="WBParaSite" id="SRAE_1000037700.1">
    <property type="protein sequence ID" value="SRAE_1000037700.1"/>
    <property type="gene ID" value="WBGene00256973"/>
</dbReference>
<evidence type="ECO:0000256" key="1">
    <source>
        <dbReference type="ARBA" id="ARBA00004123"/>
    </source>
</evidence>
<proteinExistence type="predicted"/>
<feature type="region of interest" description="Disordered" evidence="3">
    <location>
        <begin position="48"/>
        <end position="78"/>
    </location>
</feature>
<comment type="subcellular location">
    <subcellularLocation>
        <location evidence="1">Nucleus</location>
    </subcellularLocation>
</comment>
<sequence length="159" mass="18940">MVGNSEVMNAKEPEDNNDVSDNINWTEFVCRNIDAIYGINGKKEYRISSGNKGNKMSSREEACETSTENREEEEDEDETYEVEYIIDAKFDNDGNCKYLVKWKNYTHSYNTWEPVENFIHKDIINDFWTERRLIAFENPPDEEIQIEDFFKSRKRKDCF</sequence>
<gene>
    <name evidence="5 7 8" type="ORF">SRAE_1000037700</name>
</gene>
<evidence type="ECO:0000313" key="6">
    <source>
        <dbReference type="Proteomes" id="UP000035682"/>
    </source>
</evidence>
<dbReference type="GeneID" id="36374468"/>
<name>A0A090MUA3_STRRB</name>
<keyword evidence="2" id="KW-0539">Nucleus</keyword>
<dbReference type="InterPro" id="IPR023780">
    <property type="entry name" value="Chromo_domain"/>
</dbReference>
<dbReference type="CDD" id="cd00024">
    <property type="entry name" value="CD_CSD"/>
    <property type="match status" value="1"/>
</dbReference>
<dbReference type="SUPFAM" id="SSF54160">
    <property type="entry name" value="Chromo domain-like"/>
    <property type="match status" value="1"/>
</dbReference>
<dbReference type="RefSeq" id="XP_024501305.1">
    <property type="nucleotide sequence ID" value="XM_024647203.1"/>
</dbReference>
<dbReference type="WormBase" id="SRAE_1000037700">
    <property type="protein sequence ID" value="SRP10471"/>
    <property type="gene ID" value="WBGene00256973"/>
</dbReference>
<dbReference type="Gene3D" id="2.40.50.40">
    <property type="match status" value="1"/>
</dbReference>
<dbReference type="InterPro" id="IPR051219">
    <property type="entry name" value="Heterochromatin_chromo-domain"/>
</dbReference>
<protein>
    <submittedName>
        <fullName evidence="5 7">Chromo domain/shadow and Chromo domain-like and Chromo domain-containing protein</fullName>
    </submittedName>
</protein>
<accession>A0A090MUA3</accession>
<dbReference type="OrthoDB" id="433924at2759"/>
<organism evidence="5">
    <name type="scientific">Strongyloides ratti</name>
    <name type="common">Parasitic roundworm</name>
    <dbReference type="NCBI Taxonomy" id="34506"/>
    <lineage>
        <taxon>Eukaryota</taxon>
        <taxon>Metazoa</taxon>
        <taxon>Ecdysozoa</taxon>
        <taxon>Nematoda</taxon>
        <taxon>Chromadorea</taxon>
        <taxon>Rhabditida</taxon>
        <taxon>Tylenchina</taxon>
        <taxon>Panagrolaimomorpha</taxon>
        <taxon>Strongyloidoidea</taxon>
        <taxon>Strongyloididae</taxon>
        <taxon>Strongyloides</taxon>
    </lineage>
</organism>
<dbReference type="GO" id="GO:0005634">
    <property type="term" value="C:nucleus"/>
    <property type="evidence" value="ECO:0007669"/>
    <property type="project" value="UniProtKB-SubCell"/>
</dbReference>
<evidence type="ECO:0000313" key="8">
    <source>
        <dbReference type="WormBase" id="SRAE_1000037700"/>
    </source>
</evidence>
<dbReference type="EMBL" id="LN609528">
    <property type="protein sequence ID" value="CEF62103.1"/>
    <property type="molecule type" value="Genomic_DNA"/>
</dbReference>
<dbReference type="InterPro" id="IPR000953">
    <property type="entry name" value="Chromo/chromo_shadow_dom"/>
</dbReference>
<evidence type="ECO:0000313" key="5">
    <source>
        <dbReference type="EMBL" id="CEF62103.1"/>
    </source>
</evidence>
<dbReference type="Pfam" id="PF00385">
    <property type="entry name" value="Chromo"/>
    <property type="match status" value="1"/>
</dbReference>
<dbReference type="InterPro" id="IPR016197">
    <property type="entry name" value="Chromo-like_dom_sf"/>
</dbReference>
<reference evidence="7" key="2">
    <citation type="submission" date="2020-12" db="UniProtKB">
        <authorList>
            <consortium name="WormBaseParasite"/>
        </authorList>
    </citation>
    <scope>IDENTIFICATION</scope>
</reference>
<dbReference type="Proteomes" id="UP000035682">
    <property type="component" value="Unplaced"/>
</dbReference>
<dbReference type="PROSITE" id="PS50013">
    <property type="entry name" value="CHROMO_2"/>
    <property type="match status" value="1"/>
</dbReference>
<feature type="domain" description="Chromo" evidence="4">
    <location>
        <begin position="80"/>
        <end position="131"/>
    </location>
</feature>
<evidence type="ECO:0000313" key="7">
    <source>
        <dbReference type="WBParaSite" id="SRAE_1000037700.1"/>
    </source>
</evidence>
<keyword evidence="6" id="KW-1185">Reference proteome</keyword>
<reference evidence="5 6" key="1">
    <citation type="submission" date="2014-09" db="EMBL/GenBank/DDBJ databases">
        <authorList>
            <person name="Martin A.A."/>
        </authorList>
    </citation>
    <scope>NUCLEOTIDE SEQUENCE</scope>
    <source>
        <strain evidence="6">ED321</strain>
        <strain evidence="5">ED321 Heterogonic</strain>
    </source>
</reference>
<evidence type="ECO:0000256" key="2">
    <source>
        <dbReference type="ARBA" id="ARBA00023242"/>
    </source>
</evidence>
<dbReference type="AlphaFoldDB" id="A0A090MUA3"/>